<organism evidence="2 3">
    <name type="scientific">Chitinimonas lacunae</name>
    <dbReference type="NCBI Taxonomy" id="1963018"/>
    <lineage>
        <taxon>Bacteria</taxon>
        <taxon>Pseudomonadati</taxon>
        <taxon>Pseudomonadota</taxon>
        <taxon>Betaproteobacteria</taxon>
        <taxon>Neisseriales</taxon>
        <taxon>Chitinibacteraceae</taxon>
        <taxon>Chitinimonas</taxon>
    </lineage>
</organism>
<dbReference type="PANTHER" id="PTHR42103">
    <property type="entry name" value="ALPHA/BETA-HYDROLASES SUPERFAMILY PROTEIN"/>
    <property type="match status" value="1"/>
</dbReference>
<dbReference type="Pfam" id="PF12146">
    <property type="entry name" value="Hydrolase_4"/>
    <property type="match status" value="1"/>
</dbReference>
<proteinExistence type="predicted"/>
<name>A0ABV8MX65_9NEIS</name>
<accession>A0ABV8MX65</accession>
<dbReference type="SUPFAM" id="SSF53474">
    <property type="entry name" value="alpha/beta-Hydrolases"/>
    <property type="match status" value="1"/>
</dbReference>
<reference evidence="3" key="1">
    <citation type="journal article" date="2019" name="Int. J. Syst. Evol. Microbiol.">
        <title>The Global Catalogue of Microorganisms (GCM) 10K type strain sequencing project: providing services to taxonomists for standard genome sequencing and annotation.</title>
        <authorList>
            <consortium name="The Broad Institute Genomics Platform"/>
            <consortium name="The Broad Institute Genome Sequencing Center for Infectious Disease"/>
            <person name="Wu L."/>
            <person name="Ma J."/>
        </authorList>
    </citation>
    <scope>NUCLEOTIDE SEQUENCE [LARGE SCALE GENOMIC DNA]</scope>
    <source>
        <strain evidence="3">LMG 29894</strain>
    </source>
</reference>
<keyword evidence="3" id="KW-1185">Reference proteome</keyword>
<dbReference type="InterPro" id="IPR029058">
    <property type="entry name" value="AB_hydrolase_fold"/>
</dbReference>
<dbReference type="RefSeq" id="WP_378167680.1">
    <property type="nucleotide sequence ID" value="NZ_JBHSBU010000001.1"/>
</dbReference>
<evidence type="ECO:0000259" key="1">
    <source>
        <dbReference type="Pfam" id="PF12146"/>
    </source>
</evidence>
<dbReference type="PANTHER" id="PTHR42103:SF2">
    <property type="entry name" value="AB HYDROLASE-1 DOMAIN-CONTAINING PROTEIN"/>
    <property type="match status" value="1"/>
</dbReference>
<sequence length="213" mass="22629">MRTLQFEPIDIAGPVGPLDTLRLAPATALRGIALVAHPNPLQGGTHNNKIVHTLAKVLARQGYVAYCPNLRGVGRSGGEHDHGQGEVDDMAAVLDYAVASHGPLPLILAGFSFGTYVQTQLAERLGHDQVERLILIGPACSRATLPAVPVERTLVIHGEADEVVPLASVLDWARPQDLPVVVAPGVGHFFHGKLTLLADWVNRLSPAPDSAQK</sequence>
<dbReference type="Gene3D" id="3.40.50.1820">
    <property type="entry name" value="alpha/beta hydrolase"/>
    <property type="match status" value="1"/>
</dbReference>
<dbReference type="InterPro" id="IPR022742">
    <property type="entry name" value="Hydrolase_4"/>
</dbReference>
<feature type="domain" description="Serine aminopeptidase S33" evidence="1">
    <location>
        <begin position="45"/>
        <end position="143"/>
    </location>
</feature>
<keyword evidence="2" id="KW-0378">Hydrolase</keyword>
<gene>
    <name evidence="2" type="ORF">ACFOW7_19785</name>
</gene>
<dbReference type="Proteomes" id="UP001595791">
    <property type="component" value="Unassembled WGS sequence"/>
</dbReference>
<comment type="caution">
    <text evidence="2">The sequence shown here is derived from an EMBL/GenBank/DDBJ whole genome shotgun (WGS) entry which is preliminary data.</text>
</comment>
<protein>
    <submittedName>
        <fullName evidence="2">Alpha/beta hydrolase</fullName>
    </submittedName>
</protein>
<dbReference type="EMBL" id="JBHSBU010000001">
    <property type="protein sequence ID" value="MFC4161581.1"/>
    <property type="molecule type" value="Genomic_DNA"/>
</dbReference>
<evidence type="ECO:0000313" key="3">
    <source>
        <dbReference type="Proteomes" id="UP001595791"/>
    </source>
</evidence>
<evidence type="ECO:0000313" key="2">
    <source>
        <dbReference type="EMBL" id="MFC4161581.1"/>
    </source>
</evidence>
<dbReference type="GO" id="GO:0016787">
    <property type="term" value="F:hydrolase activity"/>
    <property type="evidence" value="ECO:0007669"/>
    <property type="project" value="UniProtKB-KW"/>
</dbReference>